<dbReference type="Proteomes" id="UP000509510">
    <property type="component" value="Chromosome IV"/>
</dbReference>
<dbReference type="InterPro" id="IPR004841">
    <property type="entry name" value="AA-permease/SLC12A_dom"/>
</dbReference>
<evidence type="ECO:0000259" key="19">
    <source>
        <dbReference type="Pfam" id="PF03950"/>
    </source>
</evidence>
<dbReference type="PROSITE" id="PS00218">
    <property type="entry name" value="AMINO_ACID_PERMEASE_1"/>
    <property type="match status" value="1"/>
</dbReference>
<keyword evidence="8" id="KW-0067">ATP-binding</keyword>
<dbReference type="GO" id="GO:0015171">
    <property type="term" value="F:amino acid transmembrane transporter activity"/>
    <property type="evidence" value="ECO:0007669"/>
    <property type="project" value="TreeGrafter"/>
</dbReference>
<dbReference type="SUPFAM" id="SSF50715">
    <property type="entry name" value="Ribosomal protein L25-like"/>
    <property type="match status" value="1"/>
</dbReference>
<feature type="transmembrane region" description="Helical" evidence="16">
    <location>
        <begin position="435"/>
        <end position="462"/>
    </location>
</feature>
<keyword evidence="13" id="KW-0030">Aminoacyl-tRNA synthetase</keyword>
<comment type="similarity">
    <text evidence="2">Belongs to the class-I aminoacyl-tRNA synthetase family.</text>
</comment>
<feature type="compositionally biased region" description="Low complexity" evidence="15">
    <location>
        <begin position="651"/>
        <end position="662"/>
    </location>
</feature>
<evidence type="ECO:0000256" key="6">
    <source>
        <dbReference type="ARBA" id="ARBA00022692"/>
    </source>
</evidence>
<dbReference type="FunFam" id="3.40.50.620:FF:000183">
    <property type="entry name" value="Glutaminyl-tRNA synthetase"/>
    <property type="match status" value="1"/>
</dbReference>
<dbReference type="InterPro" id="IPR050524">
    <property type="entry name" value="APC_YAT"/>
</dbReference>
<dbReference type="SUPFAM" id="SSF52374">
    <property type="entry name" value="Nucleotidylyl transferase"/>
    <property type="match status" value="1"/>
</dbReference>
<dbReference type="InterPro" id="IPR011035">
    <property type="entry name" value="Ribosomal_bL25/Gln-tRNA_synth"/>
</dbReference>
<dbReference type="InterPro" id="IPR001412">
    <property type="entry name" value="aa-tRNA-synth_I_CS"/>
</dbReference>
<dbReference type="Pfam" id="PF03950">
    <property type="entry name" value="tRNA-synt_1c_C"/>
    <property type="match status" value="1"/>
</dbReference>
<dbReference type="NCBIfam" id="TIGR00440">
    <property type="entry name" value="glnS"/>
    <property type="match status" value="1"/>
</dbReference>
<dbReference type="InterPro" id="IPR020058">
    <property type="entry name" value="Glu/Gln-tRNA-synth_Ib_cat-dom"/>
</dbReference>
<keyword evidence="9" id="KW-0648">Protein biosynthesis</keyword>
<dbReference type="EC" id="6.1.1.18" evidence="3"/>
<evidence type="ECO:0000256" key="15">
    <source>
        <dbReference type="SAM" id="MobiDB-lite"/>
    </source>
</evidence>
<evidence type="ECO:0000256" key="8">
    <source>
        <dbReference type="ARBA" id="ARBA00022840"/>
    </source>
</evidence>
<keyword evidence="11 16" id="KW-1133">Transmembrane helix</keyword>
<feature type="transmembrane region" description="Helical" evidence="16">
    <location>
        <begin position="410"/>
        <end position="429"/>
    </location>
</feature>
<keyword evidence="21" id="KW-1185">Reference proteome</keyword>
<dbReference type="InterPro" id="IPR020056">
    <property type="entry name" value="Rbsml_bL25/Gln-tRNA_synth_N"/>
</dbReference>
<feature type="domain" description="Glutamyl/glutaminyl-tRNA synthetase class Ib anti-codon binding" evidence="19">
    <location>
        <begin position="1012"/>
        <end position="1112"/>
    </location>
</feature>
<feature type="transmembrane region" description="Helical" evidence="16">
    <location>
        <begin position="199"/>
        <end position="222"/>
    </location>
</feature>
<feature type="region of interest" description="Disordered" evidence="15">
    <location>
        <begin position="1"/>
        <end position="23"/>
    </location>
</feature>
<feature type="transmembrane region" description="Helical" evidence="16">
    <location>
        <begin position="172"/>
        <end position="193"/>
    </location>
</feature>
<evidence type="ECO:0000256" key="14">
    <source>
        <dbReference type="ARBA" id="ARBA00048270"/>
    </source>
</evidence>
<keyword evidence="10" id="KW-0029">Amino-acid transport</keyword>
<comment type="subcellular location">
    <subcellularLocation>
        <location evidence="1">Membrane</location>
        <topology evidence="1">Multi-pass membrane protein</topology>
    </subcellularLocation>
</comment>
<keyword evidence="4" id="KW-0813">Transport</keyword>
<dbReference type="Gene3D" id="3.40.50.620">
    <property type="entry name" value="HUPs"/>
    <property type="match status" value="1"/>
</dbReference>
<evidence type="ECO:0000259" key="17">
    <source>
        <dbReference type="Pfam" id="PF00324"/>
    </source>
</evidence>
<dbReference type="InterPro" id="IPR020059">
    <property type="entry name" value="Glu/Gln-tRNA-synth_Ib_codon-bd"/>
</dbReference>
<feature type="region of interest" description="Disordered" evidence="15">
    <location>
        <begin position="635"/>
        <end position="677"/>
    </location>
</feature>
<dbReference type="KEGG" id="trg:TRUGW13939_07343"/>
<dbReference type="GO" id="GO:0005737">
    <property type="term" value="C:cytoplasm"/>
    <property type="evidence" value="ECO:0007669"/>
    <property type="project" value="InterPro"/>
</dbReference>
<dbReference type="InterPro" id="IPR000924">
    <property type="entry name" value="Glu/Gln-tRNA-synth"/>
</dbReference>
<dbReference type="PROSITE" id="PS00178">
    <property type="entry name" value="AA_TRNA_LIGASE_I"/>
    <property type="match status" value="1"/>
</dbReference>
<feature type="domain" description="Glutamyl/glutaminyl-tRNA synthetase class Ib catalytic" evidence="18">
    <location>
        <begin position="700"/>
        <end position="1004"/>
    </location>
</feature>
<feature type="compositionally biased region" description="Basic residues" evidence="15">
    <location>
        <begin position="641"/>
        <end position="650"/>
    </location>
</feature>
<keyword evidence="12 16" id="KW-0472">Membrane</keyword>
<evidence type="ECO:0000256" key="12">
    <source>
        <dbReference type="ARBA" id="ARBA00023136"/>
    </source>
</evidence>
<evidence type="ECO:0000256" key="16">
    <source>
        <dbReference type="SAM" id="Phobius"/>
    </source>
</evidence>
<dbReference type="InterPro" id="IPR014729">
    <property type="entry name" value="Rossmann-like_a/b/a_fold"/>
</dbReference>
<accession>A0A7H8R1F6</accession>
<feature type="transmembrane region" description="Helical" evidence="16">
    <location>
        <begin position="118"/>
        <end position="138"/>
    </location>
</feature>
<feature type="transmembrane region" description="Helical" evidence="16">
    <location>
        <begin position="482"/>
        <end position="503"/>
    </location>
</feature>
<protein>
    <recommendedName>
        <fullName evidence="3">glutamine--tRNA ligase</fullName>
        <ecNumber evidence="3">6.1.1.18</ecNumber>
    </recommendedName>
</protein>
<dbReference type="InterPro" id="IPR004514">
    <property type="entry name" value="Gln-tRNA-synth"/>
</dbReference>
<keyword evidence="6 16" id="KW-0812">Transmembrane</keyword>
<evidence type="ECO:0000313" key="20">
    <source>
        <dbReference type="EMBL" id="QKX60200.1"/>
    </source>
</evidence>
<dbReference type="InterPro" id="IPR004840">
    <property type="entry name" value="Amino_acid_permease_CS"/>
</dbReference>
<dbReference type="OrthoDB" id="3900342at2759"/>
<evidence type="ECO:0000256" key="4">
    <source>
        <dbReference type="ARBA" id="ARBA00022448"/>
    </source>
</evidence>
<dbReference type="PANTHER" id="PTHR43341">
    <property type="entry name" value="AMINO ACID PERMEASE"/>
    <property type="match status" value="1"/>
</dbReference>
<feature type="transmembrane region" description="Helical" evidence="16">
    <location>
        <begin position="312"/>
        <end position="333"/>
    </location>
</feature>
<evidence type="ECO:0000256" key="7">
    <source>
        <dbReference type="ARBA" id="ARBA00022741"/>
    </source>
</evidence>
<keyword evidence="7" id="KW-0547">Nucleotide-binding</keyword>
<feature type="transmembrane region" description="Helical" evidence="16">
    <location>
        <begin position="229"/>
        <end position="251"/>
    </location>
</feature>
<gene>
    <name evidence="20" type="ORF">TRUGW13939_07343</name>
</gene>
<comment type="catalytic activity">
    <reaction evidence="14">
        <text>tRNA(Gln) + L-glutamine + ATP = L-glutaminyl-tRNA(Gln) + AMP + diphosphate</text>
        <dbReference type="Rhea" id="RHEA:20121"/>
        <dbReference type="Rhea" id="RHEA-COMP:9662"/>
        <dbReference type="Rhea" id="RHEA-COMP:9681"/>
        <dbReference type="ChEBI" id="CHEBI:30616"/>
        <dbReference type="ChEBI" id="CHEBI:33019"/>
        <dbReference type="ChEBI" id="CHEBI:58359"/>
        <dbReference type="ChEBI" id="CHEBI:78442"/>
        <dbReference type="ChEBI" id="CHEBI:78521"/>
        <dbReference type="ChEBI" id="CHEBI:456215"/>
        <dbReference type="EC" id="6.1.1.18"/>
    </reaction>
</comment>
<dbReference type="GO" id="GO:0016020">
    <property type="term" value="C:membrane"/>
    <property type="evidence" value="ECO:0007669"/>
    <property type="project" value="UniProtKB-SubCell"/>
</dbReference>
<evidence type="ECO:0000256" key="5">
    <source>
        <dbReference type="ARBA" id="ARBA00022598"/>
    </source>
</evidence>
<evidence type="ECO:0000259" key="18">
    <source>
        <dbReference type="Pfam" id="PF00749"/>
    </source>
</evidence>
<keyword evidence="5" id="KW-0436">Ligase</keyword>
<name>A0A7H8R1F6_TALRU</name>
<sequence>MPKPDKAAPVPLNPIGDEDLRGIFGQPSQELTMAAAHGELEENQGKNSNLIFNAFPESNHKTSVEDGVPGEDSPKDAFSAPLHRKLKSRHLQMIAIGGIIGPGILVGSGNALNNGGPAGVLISFALVGIIVFFVMQALGEMATLIPVTGSFVEYAERFMDDSVAFALGWAYWYLWVTVLANEYTSIGLVIGYWTDTVPLWGWILIFWFLFLGMSSLGVLVYGEVEFWLALIKVISLIVFFILAICISSGGIGPQKIGFKYWHEPGAFADSINGVAKTFVVAGTLYAGTEMVGITAGESSNPRRAVPRAIRQVFWRILVFYLGLMFFIGILIPYNDPGLLSSGSKTASSPLTIALTEAGILPAAHLINALIAISVLSAGNSSLYVASRTILYMARNGKAPRFLGVTNKAGVPWAALIFTNVFACISFLDLSSSAGVLYSALITLSGVATFIVWGSISIAHIRFRRALKAQNQDLSLLPYRSSFYPYGTYFSVGANIFLVFFQGYTAFLNPFSAKDFVINYILIPVFLILVVGYKFWNKTKWVKLEEMDIWSGRREEVVQDVSRAQGTKPIDKGKLWWKRLGDVFVGINTDGPSVFPDIPYLISSFCDSNLPNMADAVAEGVAKLQLDEETGEMVSKGELKKRIAKRAKKASKAQQTKAPAPKTENAPKPKQEEAPIDPDSMFKEGFLAKVYEERPTGPDTVTRFPPEPNGFLHLGHAKAIAINFGFARYHGGKTNLRFDDTNPEAEEEVYFSSIIEIVEWLGFKPHAITYSSDNFDRLYAHAEQLITLQKAYVCHCPDTELKLQRGGEKGTSPRYRCQHAEQDVETNLQKFRDMRDGKYKPQAAFLRFKQDIESGNPQNWDIAAYRVLAKHHYRTGDKWVIYPTYDMTHGVTDSFEGITHSLCTTEFYQSRESYEWLNKTLSIYEPMQREYGRFNITGTIMSKRGLKKLVDEKYVRAWDDPRLYTLIALRRRGIPPGAILSFINDLGVTTANTLIRLTRFEQSIRRYLEMTVPRLMLVLNPLKVVLEDVDSLEESVREANVPFSPKSPEFGSHKVPVTKTVYIDHSDFREVDSKDYFRLAPGKTVGLLNMPYPITATSFSKDADGKITEVRAVFNKEGKKPKTYIQWVPEGSRNVEVRIHTALFKSDDPSSVEGGFLNDISPNSEDIYPDALIEPGFEEVRRRAPWPEAEGEKEKHGPESVRFQALRIAYFAMDSDSTEDKVVLNRIVSLKEDIGKK</sequence>
<evidence type="ECO:0000256" key="11">
    <source>
        <dbReference type="ARBA" id="ARBA00022989"/>
    </source>
</evidence>
<evidence type="ECO:0000313" key="21">
    <source>
        <dbReference type="Proteomes" id="UP000509510"/>
    </source>
</evidence>
<feature type="transmembrane region" description="Helical" evidence="16">
    <location>
        <begin position="515"/>
        <end position="535"/>
    </location>
</feature>
<dbReference type="FunFam" id="2.40.240.10:FF:000015">
    <property type="entry name" value="Glutaminyl-tRNA synthetase"/>
    <property type="match status" value="1"/>
</dbReference>
<dbReference type="FunFam" id="2.40.240.10:FF:000007">
    <property type="entry name" value="Glutamine--tRNA ligase"/>
    <property type="match status" value="1"/>
</dbReference>
<dbReference type="AlphaFoldDB" id="A0A7H8R1F6"/>
<dbReference type="GeneID" id="55994836"/>
<dbReference type="Gene3D" id="1.20.1740.10">
    <property type="entry name" value="Amino acid/polyamine transporter I"/>
    <property type="match status" value="1"/>
</dbReference>
<proteinExistence type="inferred from homology"/>
<dbReference type="GO" id="GO:0005524">
    <property type="term" value="F:ATP binding"/>
    <property type="evidence" value="ECO:0007669"/>
    <property type="project" value="UniProtKB-KW"/>
</dbReference>
<dbReference type="GO" id="GO:0006425">
    <property type="term" value="P:glutaminyl-tRNA aminoacylation"/>
    <property type="evidence" value="ECO:0007669"/>
    <property type="project" value="InterPro"/>
</dbReference>
<evidence type="ECO:0000256" key="3">
    <source>
        <dbReference type="ARBA" id="ARBA00012836"/>
    </source>
</evidence>
<feature type="transmembrane region" description="Helical" evidence="16">
    <location>
        <begin position="93"/>
        <end position="112"/>
    </location>
</feature>
<feature type="domain" description="Amino acid permease/ SLC12A" evidence="17">
    <location>
        <begin position="90"/>
        <end position="541"/>
    </location>
</feature>
<feature type="transmembrane region" description="Helical" evidence="16">
    <location>
        <begin position="365"/>
        <end position="390"/>
    </location>
</feature>
<dbReference type="PANTHER" id="PTHR43341:SF26">
    <property type="entry name" value="GENERAL AMINO ACID PERMEASE AGP3"/>
    <property type="match status" value="1"/>
</dbReference>
<dbReference type="Gene3D" id="2.40.240.10">
    <property type="entry name" value="Ribosomal Protein L25, Chain P"/>
    <property type="match status" value="2"/>
</dbReference>
<dbReference type="FunFam" id="1.20.1740.10:FF:000001">
    <property type="entry name" value="Amino acid permease"/>
    <property type="match status" value="1"/>
</dbReference>
<reference evidence="21" key="1">
    <citation type="submission" date="2020-06" db="EMBL/GenBank/DDBJ databases">
        <title>A chromosome-scale genome assembly of Talaromyces rugulosus W13939.</title>
        <authorList>
            <person name="Wang B."/>
            <person name="Guo L."/>
            <person name="Ye K."/>
            <person name="Wang L."/>
        </authorList>
    </citation>
    <scope>NUCLEOTIDE SEQUENCE [LARGE SCALE GENOMIC DNA]</scope>
    <source>
        <strain evidence="21">W13939</strain>
    </source>
</reference>
<dbReference type="EMBL" id="CP055901">
    <property type="protein sequence ID" value="QKX60200.1"/>
    <property type="molecule type" value="Genomic_DNA"/>
</dbReference>
<dbReference type="RefSeq" id="XP_035346377.1">
    <property type="nucleotide sequence ID" value="XM_035490484.1"/>
</dbReference>
<evidence type="ECO:0000256" key="10">
    <source>
        <dbReference type="ARBA" id="ARBA00022970"/>
    </source>
</evidence>
<dbReference type="GO" id="GO:0004819">
    <property type="term" value="F:glutamine-tRNA ligase activity"/>
    <property type="evidence" value="ECO:0007669"/>
    <property type="project" value="UniProtKB-EC"/>
</dbReference>
<dbReference type="Pfam" id="PF00749">
    <property type="entry name" value="tRNA-synt_1c"/>
    <property type="match status" value="1"/>
</dbReference>
<evidence type="ECO:0000256" key="9">
    <source>
        <dbReference type="ARBA" id="ARBA00022917"/>
    </source>
</evidence>
<organism evidence="20 21">
    <name type="scientific">Talaromyces rugulosus</name>
    <name type="common">Penicillium rugulosum</name>
    <dbReference type="NCBI Taxonomy" id="121627"/>
    <lineage>
        <taxon>Eukaryota</taxon>
        <taxon>Fungi</taxon>
        <taxon>Dikarya</taxon>
        <taxon>Ascomycota</taxon>
        <taxon>Pezizomycotina</taxon>
        <taxon>Eurotiomycetes</taxon>
        <taxon>Eurotiomycetidae</taxon>
        <taxon>Eurotiales</taxon>
        <taxon>Trichocomaceae</taxon>
        <taxon>Talaromyces</taxon>
        <taxon>Talaromyces sect. Islandici</taxon>
    </lineage>
</organism>
<evidence type="ECO:0000256" key="1">
    <source>
        <dbReference type="ARBA" id="ARBA00004141"/>
    </source>
</evidence>
<dbReference type="PRINTS" id="PR00987">
    <property type="entry name" value="TRNASYNTHGLU"/>
</dbReference>
<evidence type="ECO:0000256" key="2">
    <source>
        <dbReference type="ARBA" id="ARBA00005594"/>
    </source>
</evidence>
<evidence type="ECO:0000256" key="13">
    <source>
        <dbReference type="ARBA" id="ARBA00023146"/>
    </source>
</evidence>
<dbReference type="Pfam" id="PF00324">
    <property type="entry name" value="AA_permease"/>
    <property type="match status" value="1"/>
</dbReference>